<dbReference type="EMBL" id="KF117745">
    <property type="protein sequence ID" value="AIA85003.1"/>
    <property type="molecule type" value="Genomic_DNA"/>
</dbReference>
<protein>
    <submittedName>
        <fullName evidence="1">CAZy families GT4 protein</fullName>
    </submittedName>
</protein>
<sequence>DVILNVAGYLDLDMLPETVRKRTRHAPYMSWARLMAYGAGNYINIAPLDTENAFCNAKSELKYFEAGAAGVPTVASATDTYSR</sequence>
<feature type="non-terminal residue" evidence="1">
    <location>
        <position position="1"/>
    </location>
</feature>
<accession>A0A060BLB0</accession>
<proteinExistence type="predicted"/>
<reference evidence="1" key="1">
    <citation type="journal article" date="2013" name="Environ. Microbiol.">
        <title>Seasonally variable intestinal metagenomes of the red palm weevil (Rhynchophorus ferrugineus).</title>
        <authorList>
            <person name="Jia S."/>
            <person name="Zhang X."/>
            <person name="Zhang G."/>
            <person name="Yin A."/>
            <person name="Zhang S."/>
            <person name="Li F."/>
            <person name="Wang L."/>
            <person name="Zhao D."/>
            <person name="Yun Q."/>
            <person name="Tala"/>
            <person name="Wang J."/>
            <person name="Sun G."/>
            <person name="Baabdullah M."/>
            <person name="Yu X."/>
            <person name="Hu S."/>
            <person name="Al-Mssallem I.S."/>
            <person name="Yu J."/>
        </authorList>
    </citation>
    <scope>NUCLEOTIDE SEQUENCE</scope>
</reference>
<feature type="non-terminal residue" evidence="1">
    <location>
        <position position="83"/>
    </location>
</feature>
<evidence type="ECO:0000313" key="1">
    <source>
        <dbReference type="EMBL" id="AIA85003.1"/>
    </source>
</evidence>
<organism evidence="1">
    <name type="scientific">uncultured Ethanoligenens sp</name>
    <dbReference type="NCBI Taxonomy" id="286556"/>
    <lineage>
        <taxon>Bacteria</taxon>
        <taxon>Bacillati</taxon>
        <taxon>Bacillota</taxon>
        <taxon>Clostridia</taxon>
        <taxon>Eubacteriales</taxon>
        <taxon>Oscillospiraceae</taxon>
        <taxon>Ethanoligenens</taxon>
        <taxon>environmental samples</taxon>
    </lineage>
</organism>
<name>A0A060BLB0_9FIRM</name>
<dbReference type="AlphaFoldDB" id="A0A060BLB0"/>